<gene>
    <name evidence="2" type="ORF">OBBRIDRAFT_175066</name>
</gene>
<feature type="region of interest" description="Disordered" evidence="1">
    <location>
        <begin position="1"/>
        <end position="20"/>
    </location>
</feature>
<dbReference type="EMBL" id="KV722496">
    <property type="protein sequence ID" value="OCH87154.1"/>
    <property type="molecule type" value="Genomic_DNA"/>
</dbReference>
<protein>
    <submittedName>
        <fullName evidence="2">Uncharacterized protein</fullName>
    </submittedName>
</protein>
<dbReference type="AlphaFoldDB" id="A0A8E2APS8"/>
<evidence type="ECO:0000313" key="3">
    <source>
        <dbReference type="Proteomes" id="UP000250043"/>
    </source>
</evidence>
<organism evidence="2 3">
    <name type="scientific">Obba rivulosa</name>
    <dbReference type="NCBI Taxonomy" id="1052685"/>
    <lineage>
        <taxon>Eukaryota</taxon>
        <taxon>Fungi</taxon>
        <taxon>Dikarya</taxon>
        <taxon>Basidiomycota</taxon>
        <taxon>Agaricomycotina</taxon>
        <taxon>Agaricomycetes</taxon>
        <taxon>Polyporales</taxon>
        <taxon>Gelatoporiaceae</taxon>
        <taxon>Obba</taxon>
    </lineage>
</organism>
<evidence type="ECO:0000256" key="1">
    <source>
        <dbReference type="SAM" id="MobiDB-lite"/>
    </source>
</evidence>
<keyword evidence="3" id="KW-1185">Reference proteome</keyword>
<name>A0A8E2APS8_9APHY</name>
<reference evidence="2 3" key="1">
    <citation type="submission" date="2016-07" db="EMBL/GenBank/DDBJ databases">
        <title>Draft genome of the white-rot fungus Obba rivulosa 3A-2.</title>
        <authorList>
            <consortium name="DOE Joint Genome Institute"/>
            <person name="Miettinen O."/>
            <person name="Riley R."/>
            <person name="Acob R."/>
            <person name="Barry K."/>
            <person name="Cullen D."/>
            <person name="De Vries R."/>
            <person name="Hainaut M."/>
            <person name="Hatakka A."/>
            <person name="Henrissat B."/>
            <person name="Hilden K."/>
            <person name="Kuo R."/>
            <person name="Labutti K."/>
            <person name="Lipzen A."/>
            <person name="Makela M.R."/>
            <person name="Sandor L."/>
            <person name="Spatafora J.W."/>
            <person name="Grigoriev I.V."/>
            <person name="Hibbett D.S."/>
        </authorList>
    </citation>
    <scope>NUCLEOTIDE SEQUENCE [LARGE SCALE GENOMIC DNA]</scope>
    <source>
        <strain evidence="2 3">3A-2</strain>
    </source>
</reference>
<sequence>MQRNQPDPCVVSVNSGTDKPDKARVECAQRRWGRDENIFQDWKAYINPLLKFASVVSWLRECVEILCHHPTRRMVFRGAHPTQYWASRTPLGSSAPHRSAADFASFDSRCHSAAQARRYRFLRLRPASTVATHRCASLHYIPARVCQSAVYTYFMYCV</sequence>
<accession>A0A8E2APS8</accession>
<evidence type="ECO:0000313" key="2">
    <source>
        <dbReference type="EMBL" id="OCH87154.1"/>
    </source>
</evidence>
<proteinExistence type="predicted"/>
<dbReference type="Proteomes" id="UP000250043">
    <property type="component" value="Unassembled WGS sequence"/>
</dbReference>